<reference evidence="9" key="1">
    <citation type="journal article" date="2023" name="Comput. Struct. Biotechnol. J.">
        <title>Discovery of a novel marine Bacteroidetes with a rich repertoire of carbohydrate-active enzymes.</title>
        <authorList>
            <person name="Chen B."/>
            <person name="Liu G."/>
            <person name="Chen Q."/>
            <person name="Wang H."/>
            <person name="Liu L."/>
            <person name="Tang K."/>
        </authorList>
    </citation>
    <scope>NUCLEOTIDE SEQUENCE</scope>
    <source>
        <strain evidence="9">TK19036</strain>
    </source>
</reference>
<name>A0AA49GNU5_9BACT</name>
<feature type="domain" description="Cytochrome c" evidence="8">
    <location>
        <begin position="307"/>
        <end position="441"/>
    </location>
</feature>
<sequence length="624" mass="69975">MISMKRHFLPLIVVFFCLNCAPDHPQDELESSEKAVKIWFVNRLDQLLVASTRLDSLLTHSDQEAEVQQAFKDMRLEYKKIEPLLEHYNPELSKKLNGPALDKHDLHAAERKVWEASGFQVVEEYLFPEWNPDTRQESVEQAAVLHGYLQVYRNDMDGLLLSDRNIFEALRLEILRIMSLGISGFDSPVAFHSIPEAKAALGGMRGVLQHFVNSESEAQFKKLDHALEQAVVFLEQNVSFNEFDRLRFITDHLDRISHELYAFQQQLGVPNNNWLLPVNLEEPSFFSEQAFNADFFAPSFNRDVSSEVVALGKKLFFEPRLSGNDSRSCASCHQPEKAFTDGLSKSSTLDGHGETSRNAPTLVNSTFQRLQFYDSRINFLEGQVADVVANPLEMHGSVEEAAIKLASSSDYPQLFREAFDQDTITAKNLQKAIASYVRSLNGLNAPFDQYLRGARSAMTDAQIKGFNLFMGKAKCATCHFMPLFNGTTPPQYLDTESEVLGVPTAPDTVEAQIDEDLGKFDIYDGELLKYAFKTPTVRNVALTAPYMHNGVYETLEEVVDFYNRGGGAGIGIALENQTLPPDPLNLTKQEQQDLVSFLHALTDTTGLTSLPSRVNLPTGVASNQ</sequence>
<reference evidence="9" key="2">
    <citation type="journal article" date="2024" name="Antonie Van Leeuwenhoek">
        <title>Roseihalotalea indica gen. nov., sp. nov., a halophilic Bacteroidetes from mesopelagic Southwest Indian Ocean with higher carbohydrate metabolic potential.</title>
        <authorList>
            <person name="Chen B."/>
            <person name="Zhang M."/>
            <person name="Lin D."/>
            <person name="Ye J."/>
            <person name="Tang K."/>
        </authorList>
    </citation>
    <scope>NUCLEOTIDE SEQUENCE</scope>
    <source>
        <strain evidence="9">TK19036</strain>
    </source>
</reference>
<dbReference type="InterPro" id="IPR051395">
    <property type="entry name" value="Cytochrome_c_Peroxidase/MauG"/>
</dbReference>
<evidence type="ECO:0000259" key="8">
    <source>
        <dbReference type="PROSITE" id="PS51007"/>
    </source>
</evidence>
<keyword evidence="4" id="KW-0732">Signal</keyword>
<proteinExistence type="predicted"/>
<dbReference type="GO" id="GO:0030313">
    <property type="term" value="C:cell envelope"/>
    <property type="evidence" value="ECO:0007669"/>
    <property type="project" value="UniProtKB-SubCell"/>
</dbReference>
<dbReference type="PROSITE" id="PS51007">
    <property type="entry name" value="CYTC"/>
    <property type="match status" value="2"/>
</dbReference>
<evidence type="ECO:0000256" key="7">
    <source>
        <dbReference type="PROSITE-ProRule" id="PRU00433"/>
    </source>
</evidence>
<evidence type="ECO:0000256" key="6">
    <source>
        <dbReference type="ARBA" id="ARBA00023004"/>
    </source>
</evidence>
<feature type="domain" description="Cytochrome c" evidence="8">
    <location>
        <begin position="460"/>
        <end position="602"/>
    </location>
</feature>
<dbReference type="InterPro" id="IPR036909">
    <property type="entry name" value="Cyt_c-like_dom_sf"/>
</dbReference>
<dbReference type="SUPFAM" id="SSF46626">
    <property type="entry name" value="Cytochrome c"/>
    <property type="match status" value="2"/>
</dbReference>
<dbReference type="InterPro" id="IPR004852">
    <property type="entry name" value="Di-haem_cyt_c_peroxidsae"/>
</dbReference>
<keyword evidence="5" id="KW-0560">Oxidoreductase</keyword>
<keyword evidence="9" id="KW-0575">Peroxidase</keyword>
<dbReference type="Gene3D" id="1.20.1420.20">
    <property type="entry name" value="M75 peptidase, HXXE motif"/>
    <property type="match status" value="1"/>
</dbReference>
<evidence type="ECO:0000256" key="3">
    <source>
        <dbReference type="ARBA" id="ARBA00022723"/>
    </source>
</evidence>
<dbReference type="AlphaFoldDB" id="A0AA49GNU5"/>
<accession>A0AA49GNU5</accession>
<keyword evidence="6 7" id="KW-0408">Iron</keyword>
<dbReference type="EMBL" id="CP120682">
    <property type="protein sequence ID" value="WKN35641.1"/>
    <property type="molecule type" value="Genomic_DNA"/>
</dbReference>
<keyword evidence="3 7" id="KW-0479">Metal-binding</keyword>
<evidence type="ECO:0000256" key="4">
    <source>
        <dbReference type="ARBA" id="ARBA00022729"/>
    </source>
</evidence>
<dbReference type="GO" id="GO:0020037">
    <property type="term" value="F:heme binding"/>
    <property type="evidence" value="ECO:0007669"/>
    <property type="project" value="InterPro"/>
</dbReference>
<protein>
    <submittedName>
        <fullName evidence="9">Cytochrome c peroxidase</fullName>
    </submittedName>
</protein>
<dbReference type="GO" id="GO:0046872">
    <property type="term" value="F:metal ion binding"/>
    <property type="evidence" value="ECO:0007669"/>
    <property type="project" value="UniProtKB-KW"/>
</dbReference>
<dbReference type="Gene3D" id="1.10.760.10">
    <property type="entry name" value="Cytochrome c-like domain"/>
    <property type="match status" value="2"/>
</dbReference>
<dbReference type="GO" id="GO:0004130">
    <property type="term" value="F:cytochrome-c peroxidase activity"/>
    <property type="evidence" value="ECO:0007669"/>
    <property type="project" value="TreeGrafter"/>
</dbReference>
<organism evidence="9">
    <name type="scientific">Roseihalotalea indica</name>
    <dbReference type="NCBI Taxonomy" id="2867963"/>
    <lineage>
        <taxon>Bacteria</taxon>
        <taxon>Pseudomonadati</taxon>
        <taxon>Bacteroidota</taxon>
        <taxon>Cytophagia</taxon>
        <taxon>Cytophagales</taxon>
        <taxon>Catalimonadaceae</taxon>
        <taxon>Roseihalotalea</taxon>
    </lineage>
</organism>
<dbReference type="InterPro" id="IPR038352">
    <property type="entry name" value="Imelysin_sf"/>
</dbReference>
<dbReference type="InterPro" id="IPR009056">
    <property type="entry name" value="Cyt_c-like_dom"/>
</dbReference>
<evidence type="ECO:0000256" key="5">
    <source>
        <dbReference type="ARBA" id="ARBA00023002"/>
    </source>
</evidence>
<evidence type="ECO:0000256" key="1">
    <source>
        <dbReference type="ARBA" id="ARBA00004196"/>
    </source>
</evidence>
<dbReference type="GO" id="GO:0009055">
    <property type="term" value="F:electron transfer activity"/>
    <property type="evidence" value="ECO:0007669"/>
    <property type="project" value="InterPro"/>
</dbReference>
<comment type="subcellular location">
    <subcellularLocation>
        <location evidence="1">Cell envelope</location>
    </subcellularLocation>
</comment>
<dbReference type="PANTHER" id="PTHR30600:SF10">
    <property type="entry name" value="BLL6722 PROTEIN"/>
    <property type="match status" value="1"/>
</dbReference>
<gene>
    <name evidence="9" type="ORF">K4G66_25045</name>
</gene>
<dbReference type="PANTHER" id="PTHR30600">
    <property type="entry name" value="CYTOCHROME C PEROXIDASE-RELATED"/>
    <property type="match status" value="1"/>
</dbReference>
<evidence type="ECO:0000313" key="9">
    <source>
        <dbReference type="EMBL" id="WKN35641.1"/>
    </source>
</evidence>
<keyword evidence="2 7" id="KW-0349">Heme</keyword>
<evidence type="ECO:0000256" key="2">
    <source>
        <dbReference type="ARBA" id="ARBA00022617"/>
    </source>
</evidence>
<dbReference type="Pfam" id="PF03150">
    <property type="entry name" value="CCP_MauG"/>
    <property type="match status" value="1"/>
</dbReference>